<feature type="non-terminal residue" evidence="1">
    <location>
        <position position="49"/>
    </location>
</feature>
<name>A0A392UD22_9FABA</name>
<accession>A0A392UD22</accession>
<protein>
    <submittedName>
        <fullName evidence="1">Uncharacterized protein</fullName>
    </submittedName>
</protein>
<reference evidence="1 2" key="1">
    <citation type="journal article" date="2018" name="Front. Plant Sci.">
        <title>Red Clover (Trifolium pratense) and Zigzag Clover (T. medium) - A Picture of Genomic Similarities and Differences.</title>
        <authorList>
            <person name="Dluhosova J."/>
            <person name="Istvanek J."/>
            <person name="Nedelnik J."/>
            <person name="Repkova J."/>
        </authorList>
    </citation>
    <scope>NUCLEOTIDE SEQUENCE [LARGE SCALE GENOMIC DNA]</scope>
    <source>
        <strain evidence="2">cv. 10/8</strain>
        <tissue evidence="1">Leaf</tissue>
    </source>
</reference>
<sequence>MSNVEDAVEQIRRCRHGRPLAWGDQNYKEGDVRGIIMVSLKSVIVLKKV</sequence>
<dbReference type="EMBL" id="LXQA010773422">
    <property type="protein sequence ID" value="MCI70316.1"/>
    <property type="molecule type" value="Genomic_DNA"/>
</dbReference>
<keyword evidence="2" id="KW-1185">Reference proteome</keyword>
<evidence type="ECO:0000313" key="2">
    <source>
        <dbReference type="Proteomes" id="UP000265520"/>
    </source>
</evidence>
<comment type="caution">
    <text evidence="1">The sequence shown here is derived from an EMBL/GenBank/DDBJ whole genome shotgun (WGS) entry which is preliminary data.</text>
</comment>
<proteinExistence type="predicted"/>
<dbReference type="Proteomes" id="UP000265520">
    <property type="component" value="Unassembled WGS sequence"/>
</dbReference>
<evidence type="ECO:0000313" key="1">
    <source>
        <dbReference type="EMBL" id="MCI70316.1"/>
    </source>
</evidence>
<dbReference type="AlphaFoldDB" id="A0A392UD22"/>
<organism evidence="1 2">
    <name type="scientific">Trifolium medium</name>
    <dbReference type="NCBI Taxonomy" id="97028"/>
    <lineage>
        <taxon>Eukaryota</taxon>
        <taxon>Viridiplantae</taxon>
        <taxon>Streptophyta</taxon>
        <taxon>Embryophyta</taxon>
        <taxon>Tracheophyta</taxon>
        <taxon>Spermatophyta</taxon>
        <taxon>Magnoliopsida</taxon>
        <taxon>eudicotyledons</taxon>
        <taxon>Gunneridae</taxon>
        <taxon>Pentapetalae</taxon>
        <taxon>rosids</taxon>
        <taxon>fabids</taxon>
        <taxon>Fabales</taxon>
        <taxon>Fabaceae</taxon>
        <taxon>Papilionoideae</taxon>
        <taxon>50 kb inversion clade</taxon>
        <taxon>NPAAA clade</taxon>
        <taxon>Hologalegina</taxon>
        <taxon>IRL clade</taxon>
        <taxon>Trifolieae</taxon>
        <taxon>Trifolium</taxon>
    </lineage>
</organism>